<accession>A0ABM5MC49</accession>
<gene>
    <name evidence="1" type="ordered locus">F7308_1944</name>
</gene>
<keyword evidence="2" id="KW-1185">Reference proteome</keyword>
<dbReference type="Pfam" id="PF13365">
    <property type="entry name" value="Trypsin_2"/>
    <property type="match status" value="1"/>
</dbReference>
<organism evidence="1 2">
    <name type="scientific">Francisella salina</name>
    <dbReference type="NCBI Taxonomy" id="573569"/>
    <lineage>
        <taxon>Bacteria</taxon>
        <taxon>Pseudomonadati</taxon>
        <taxon>Pseudomonadota</taxon>
        <taxon>Gammaproteobacteria</taxon>
        <taxon>Thiotrichales</taxon>
        <taxon>Francisellaceae</taxon>
        <taxon>Francisella</taxon>
    </lineage>
</organism>
<name>A0ABM5MC49_FRAST</name>
<sequence>MTNNENTNPIEHLIHSTIRIECETPHGISSGTGYFYAFLKEKEHHIPCIVTNKHVIKDATKGTFFLSKQNNNGEVEIGSHIPISIDGFESRWIGHPDKDIDLAILPIAQIIKQANQDNITFYYRSLHKELLAHDELLKSLSTMEDIIMIGYPNGIWDEKHNLPIIRKGITATHPKTPYNGKPEFMIDAACFPGSSGSPVFLANIGSYVSKDGNLCVGSRISLLGTLVFLANIGSYVSKDGNLCVGSRISLLGTLYAGPQHTVTGDVCIINIPTVNKPISRSTIPNNLGLVIQASKLNDFDEILKEMLKKGESE</sequence>
<dbReference type="Gene3D" id="2.40.10.10">
    <property type="entry name" value="Trypsin-like serine proteases"/>
    <property type="match status" value="2"/>
</dbReference>
<proteinExistence type="predicted"/>
<dbReference type="InterPro" id="IPR009003">
    <property type="entry name" value="Peptidase_S1_PA"/>
</dbReference>
<dbReference type="Proteomes" id="UP000000490">
    <property type="component" value="Chromosome"/>
</dbReference>
<dbReference type="SUPFAM" id="SSF50494">
    <property type="entry name" value="Trypsin-like serine proteases"/>
    <property type="match status" value="1"/>
</dbReference>
<dbReference type="RefSeq" id="WP_013923694.1">
    <property type="nucleotide sequence ID" value="NC_015696.1"/>
</dbReference>
<reference evidence="1" key="1">
    <citation type="submission" date="2011-05" db="EMBL/GenBank/DDBJ databases">
        <authorList>
            <person name="Kuske C.R."/>
            <person name="Challacombe J.F."/>
            <person name="Siddaramappa S."/>
            <person name="Petersen J.M."/>
            <person name="Bruce D.C."/>
        </authorList>
    </citation>
    <scope>NUCLEOTIDE SEQUENCE</scope>
    <source>
        <strain evidence="1">TX077308</strain>
    </source>
</reference>
<protein>
    <recommendedName>
        <fullName evidence="3">Serine protease</fullName>
    </recommendedName>
</protein>
<evidence type="ECO:0000313" key="1">
    <source>
        <dbReference type="EMBL" id="AEI36868.1"/>
    </source>
</evidence>
<dbReference type="EMBL" id="CP002872">
    <property type="protein sequence ID" value="AEI36868.1"/>
    <property type="molecule type" value="Genomic_DNA"/>
</dbReference>
<dbReference type="InterPro" id="IPR043504">
    <property type="entry name" value="Peptidase_S1_PA_chymotrypsin"/>
</dbReference>
<evidence type="ECO:0000313" key="2">
    <source>
        <dbReference type="Proteomes" id="UP000000490"/>
    </source>
</evidence>
<evidence type="ECO:0008006" key="3">
    <source>
        <dbReference type="Google" id="ProtNLM"/>
    </source>
</evidence>